<organism evidence="2 3">
    <name type="scientific">Burkholderia cenocepacia</name>
    <dbReference type="NCBI Taxonomy" id="95486"/>
    <lineage>
        <taxon>Bacteria</taxon>
        <taxon>Pseudomonadati</taxon>
        <taxon>Pseudomonadota</taxon>
        <taxon>Betaproteobacteria</taxon>
        <taxon>Burkholderiales</taxon>
        <taxon>Burkholderiaceae</taxon>
        <taxon>Burkholderia</taxon>
        <taxon>Burkholderia cepacia complex</taxon>
    </lineage>
</organism>
<dbReference type="Proteomes" id="UP000272140">
    <property type="component" value="Unassembled WGS sequence"/>
</dbReference>
<comment type="caution">
    <text evidence="2">The sequence shown here is derived from an EMBL/GenBank/DDBJ whole genome shotgun (WGS) entry which is preliminary data.</text>
</comment>
<sequence length="77" mass="8212">MNGSAVSRQNGDGTADRLAVRLTRWAPGSNDERSPYKTVWRRATGSRCFAAAQNGGAHGHDRGHHPAPPTSRTRCGG</sequence>
<reference evidence="3" key="1">
    <citation type="submission" date="2018-11" db="EMBL/GenBank/DDBJ databases">
        <title>FDA dAtabase for Regulatory Grade micrObial Sequences (FDA-ARGOS): Supporting development and validation of Infectious Disease Dx tests.</title>
        <authorList>
            <person name="Goldberg B."/>
            <person name="Campos J."/>
            <person name="Tallon L."/>
            <person name="Sadzewicz L."/>
            <person name="Zhao X."/>
            <person name="Vavikolanu K."/>
            <person name="Mehta A."/>
            <person name="Aluvathingal J."/>
            <person name="Nadendla S."/>
            <person name="Geyer C."/>
            <person name="Nandy P."/>
            <person name="Yan Y."/>
            <person name="Sichtig H."/>
        </authorList>
    </citation>
    <scope>NUCLEOTIDE SEQUENCE [LARGE SCALE GENOMIC DNA]</scope>
    <source>
        <strain evidence="3">FDAARGOS_544</strain>
    </source>
</reference>
<dbReference type="AlphaFoldDB" id="A0A427NLK6"/>
<evidence type="ECO:0000313" key="3">
    <source>
        <dbReference type="Proteomes" id="UP000272140"/>
    </source>
</evidence>
<name>A0A427NLK6_9BURK</name>
<evidence type="ECO:0000256" key="1">
    <source>
        <dbReference type="SAM" id="MobiDB-lite"/>
    </source>
</evidence>
<accession>A0A427NLK6</accession>
<gene>
    <name evidence="2" type="ORF">EGT41_30785</name>
</gene>
<feature type="region of interest" description="Disordered" evidence="1">
    <location>
        <begin position="51"/>
        <end position="77"/>
    </location>
</feature>
<protein>
    <submittedName>
        <fullName evidence="2">Uncharacterized protein</fullName>
    </submittedName>
</protein>
<dbReference type="EMBL" id="RKIO01000004">
    <property type="protein sequence ID" value="RSC03696.1"/>
    <property type="molecule type" value="Genomic_DNA"/>
</dbReference>
<evidence type="ECO:0000313" key="2">
    <source>
        <dbReference type="EMBL" id="RSC03696.1"/>
    </source>
</evidence>
<proteinExistence type="predicted"/>